<dbReference type="InterPro" id="IPR001878">
    <property type="entry name" value="Znf_CCHC"/>
</dbReference>
<reference evidence="1" key="2">
    <citation type="submission" date="2020-05" db="UniProtKB">
        <authorList>
            <consortium name="EnsemblMetazoa"/>
        </authorList>
    </citation>
    <scope>IDENTIFICATION</scope>
    <source>
        <strain evidence="1">Indian</strain>
    </source>
</reference>
<dbReference type="InterPro" id="IPR012337">
    <property type="entry name" value="RNaseH-like_sf"/>
</dbReference>
<dbReference type="Pfam" id="PF00098">
    <property type="entry name" value="zf-CCHC"/>
    <property type="match status" value="1"/>
</dbReference>
<dbReference type="SUPFAM" id="SSF53098">
    <property type="entry name" value="Ribonuclease H-like"/>
    <property type="match status" value="1"/>
</dbReference>
<evidence type="ECO:0000313" key="1">
    <source>
        <dbReference type="EnsemblMetazoa" id="ASTEI11487-PA"/>
    </source>
</evidence>
<dbReference type="GO" id="GO:0008270">
    <property type="term" value="F:zinc ion binding"/>
    <property type="evidence" value="ECO:0007669"/>
    <property type="project" value="InterPro"/>
</dbReference>
<dbReference type="InterPro" id="IPR001584">
    <property type="entry name" value="Integrase_cat-core"/>
</dbReference>
<dbReference type="GO" id="GO:0015074">
    <property type="term" value="P:DNA integration"/>
    <property type="evidence" value="ECO:0007669"/>
    <property type="project" value="InterPro"/>
</dbReference>
<dbReference type="VEuPathDB" id="VectorBase:ASTEI20_043773"/>
<reference evidence="2" key="1">
    <citation type="journal article" date="2014" name="Genome Biol.">
        <title>Genome analysis of a major urban malaria vector mosquito, Anopheles stephensi.</title>
        <authorList>
            <person name="Jiang X."/>
            <person name="Peery A."/>
            <person name="Hall A.B."/>
            <person name="Sharma A."/>
            <person name="Chen X.G."/>
            <person name="Waterhouse R.M."/>
            <person name="Komissarov A."/>
            <person name="Riehle M.M."/>
            <person name="Shouche Y."/>
            <person name="Sharakhova M.V."/>
            <person name="Lawson D."/>
            <person name="Pakpour N."/>
            <person name="Arensburger P."/>
            <person name="Davidson V.L."/>
            <person name="Eiglmeier K."/>
            <person name="Emrich S."/>
            <person name="George P."/>
            <person name="Kennedy R.C."/>
            <person name="Mane S.P."/>
            <person name="Maslen G."/>
            <person name="Oringanje C."/>
            <person name="Qi Y."/>
            <person name="Settlage R."/>
            <person name="Tojo M."/>
            <person name="Tubio J.M."/>
            <person name="Unger M.F."/>
            <person name="Wang B."/>
            <person name="Vernick K.D."/>
            <person name="Ribeiro J.M."/>
            <person name="James A.A."/>
            <person name="Michel K."/>
            <person name="Riehle M.A."/>
            <person name="Luckhart S."/>
            <person name="Sharakhov I.V."/>
            <person name="Tu Z."/>
        </authorList>
    </citation>
    <scope>NUCLEOTIDE SEQUENCE [LARGE SCALE GENOMIC DNA]</scope>
    <source>
        <strain evidence="2">Indian</strain>
    </source>
</reference>
<evidence type="ECO:0000313" key="2">
    <source>
        <dbReference type="Proteomes" id="UP000076408"/>
    </source>
</evidence>
<dbReference type="PANTHER" id="PTHR37984">
    <property type="entry name" value="PROTEIN CBG26694"/>
    <property type="match status" value="1"/>
</dbReference>
<dbReference type="InterPro" id="IPR050951">
    <property type="entry name" value="Retrovirus_Pol_polyprotein"/>
</dbReference>
<dbReference type="InterPro" id="IPR036875">
    <property type="entry name" value="Znf_CCHC_sf"/>
</dbReference>
<dbReference type="PANTHER" id="PTHR37984:SF5">
    <property type="entry name" value="PROTEIN NYNRIN-LIKE"/>
    <property type="match status" value="1"/>
</dbReference>
<keyword evidence="2" id="KW-1185">Reference proteome</keyword>
<dbReference type="VEuPathDB" id="VectorBase:ASTEI20_038034"/>
<dbReference type="Gene3D" id="4.10.60.10">
    <property type="entry name" value="Zinc finger, CCHC-type"/>
    <property type="match status" value="1"/>
</dbReference>
<sequence length="436" mass="50148">MKFFCVRRLLTDTAALFAKTSGARSNADLKDKLLKTFTKKPSVEEVFKKLRARRLLQRESITRYVLEMEQIVGTVIPEEELINIIIDGIGDPINTSAIRFAAESLEHLKVLLRKYESIRATRGTPSTPAFLCSKPATVPLRPDGKNNKDEPPRCFNCSQYGHYQSDCPMPHRPKGLCFKCHQMGHTHRECKNPKPRTKCRSTNSNCRPKRIISDRGTCFTSNYFKNFLESQQIEHILNATASPQANGQVERVNRVIRPILSKLSDSHEHDDWNLHLIDAEYALNNTVHSSTKFPPSILLFGIQQRGHLVDELEEFLDDRRGVERQDLNDIRTAASNNITKSQRLNEEYFRKIHKPAVTYKVGDYVVMRNIDNSTAHNKKLIPKYKGPYVVHKVLSNDRYVIRDIEGCQVTQLPYDGVIERNKLKKWSEPCECDKEN</sequence>
<dbReference type="Gene3D" id="3.30.420.10">
    <property type="entry name" value="Ribonuclease H-like superfamily/Ribonuclease H"/>
    <property type="match status" value="1"/>
</dbReference>
<organism evidence="1 2">
    <name type="scientific">Anopheles stephensi</name>
    <name type="common">Indo-Pakistan malaria mosquito</name>
    <dbReference type="NCBI Taxonomy" id="30069"/>
    <lineage>
        <taxon>Eukaryota</taxon>
        <taxon>Metazoa</taxon>
        <taxon>Ecdysozoa</taxon>
        <taxon>Arthropoda</taxon>
        <taxon>Hexapoda</taxon>
        <taxon>Insecta</taxon>
        <taxon>Pterygota</taxon>
        <taxon>Neoptera</taxon>
        <taxon>Endopterygota</taxon>
        <taxon>Diptera</taxon>
        <taxon>Nematocera</taxon>
        <taxon>Culicoidea</taxon>
        <taxon>Culicidae</taxon>
        <taxon>Anophelinae</taxon>
        <taxon>Anopheles</taxon>
    </lineage>
</organism>
<dbReference type="EnsemblMetazoa" id="ASTEI11487-RA">
    <property type="protein sequence ID" value="ASTEI11487-PA"/>
    <property type="gene ID" value="ASTEI11487"/>
</dbReference>
<dbReference type="InterPro" id="IPR036397">
    <property type="entry name" value="RNaseH_sf"/>
</dbReference>
<dbReference type="VEuPathDB" id="VectorBase:ASTEI11487"/>
<accession>A0A182YSQ1</accession>
<dbReference type="PROSITE" id="PS50158">
    <property type="entry name" value="ZF_CCHC"/>
    <property type="match status" value="2"/>
</dbReference>
<protein>
    <submittedName>
        <fullName evidence="1">Uncharacterized protein</fullName>
    </submittedName>
</protein>
<name>A0A182YSQ1_ANOST</name>
<dbReference type="PROSITE" id="PS50994">
    <property type="entry name" value="INTEGRASE"/>
    <property type="match status" value="1"/>
</dbReference>
<dbReference type="SMART" id="SM00343">
    <property type="entry name" value="ZnF_C2HC"/>
    <property type="match status" value="2"/>
</dbReference>
<proteinExistence type="predicted"/>
<dbReference type="VEuPathDB" id="VectorBase:ASTE011780"/>
<dbReference type="GO" id="GO:0003676">
    <property type="term" value="F:nucleic acid binding"/>
    <property type="evidence" value="ECO:0007669"/>
    <property type="project" value="InterPro"/>
</dbReference>
<dbReference type="STRING" id="30069.A0A182YSQ1"/>
<dbReference type="AlphaFoldDB" id="A0A182YSQ1"/>
<dbReference type="Proteomes" id="UP000076408">
    <property type="component" value="Unassembled WGS sequence"/>
</dbReference>
<dbReference type="SUPFAM" id="SSF57756">
    <property type="entry name" value="Retrovirus zinc finger-like domains"/>
    <property type="match status" value="1"/>
</dbReference>